<feature type="signal peptide" evidence="4">
    <location>
        <begin position="1"/>
        <end position="22"/>
    </location>
</feature>
<evidence type="ECO:0000256" key="4">
    <source>
        <dbReference type="SAM" id="SignalP"/>
    </source>
</evidence>
<accession>A0ABY4CKM1</accession>
<dbReference type="CDD" id="cd13537">
    <property type="entry name" value="PBP2_YvgL_like"/>
    <property type="match status" value="1"/>
</dbReference>
<dbReference type="EMBL" id="CP089291">
    <property type="protein sequence ID" value="UOF90544.1"/>
    <property type="molecule type" value="Genomic_DNA"/>
</dbReference>
<dbReference type="NCBIfam" id="TIGR01256">
    <property type="entry name" value="modA"/>
    <property type="match status" value="1"/>
</dbReference>
<dbReference type="InterPro" id="IPR041879">
    <property type="entry name" value="YvgL-like_PBP2"/>
</dbReference>
<organism evidence="5 6">
    <name type="scientific">Fodinisporobacter ferrooxydans</name>
    <dbReference type="NCBI Taxonomy" id="2901836"/>
    <lineage>
        <taxon>Bacteria</taxon>
        <taxon>Bacillati</taxon>
        <taxon>Bacillota</taxon>
        <taxon>Bacilli</taxon>
        <taxon>Bacillales</taxon>
        <taxon>Alicyclobacillaceae</taxon>
        <taxon>Fodinisporobacter</taxon>
    </lineage>
</organism>
<gene>
    <name evidence="5" type="primary">modA</name>
    <name evidence="5" type="ORF">LSG31_22250</name>
</gene>
<dbReference type="InterPro" id="IPR050682">
    <property type="entry name" value="ModA/WtpA"/>
</dbReference>
<keyword evidence="2" id="KW-0479">Metal-binding</keyword>
<feature type="chain" id="PRO_5045582465" evidence="4">
    <location>
        <begin position="23"/>
        <end position="282"/>
    </location>
</feature>
<comment type="similarity">
    <text evidence="1">Belongs to the bacterial solute-binding protein ModA family.</text>
</comment>
<keyword evidence="6" id="KW-1185">Reference proteome</keyword>
<dbReference type="InterPro" id="IPR005950">
    <property type="entry name" value="ModA"/>
</dbReference>
<dbReference type="Pfam" id="PF13531">
    <property type="entry name" value="SBP_bac_11"/>
    <property type="match status" value="1"/>
</dbReference>
<dbReference type="PANTHER" id="PTHR30632:SF0">
    <property type="entry name" value="SULFATE-BINDING PROTEIN"/>
    <property type="match status" value="1"/>
</dbReference>
<evidence type="ECO:0000256" key="1">
    <source>
        <dbReference type="ARBA" id="ARBA00009175"/>
    </source>
</evidence>
<keyword evidence="3 4" id="KW-0732">Signal</keyword>
<protein>
    <submittedName>
        <fullName evidence="5">Molybdate ABC transporter substrate-binding protein</fullName>
    </submittedName>
</protein>
<dbReference type="PROSITE" id="PS51257">
    <property type="entry name" value="PROKAR_LIPOPROTEIN"/>
    <property type="match status" value="1"/>
</dbReference>
<dbReference type="Proteomes" id="UP000830167">
    <property type="component" value="Chromosome"/>
</dbReference>
<evidence type="ECO:0000256" key="2">
    <source>
        <dbReference type="ARBA" id="ARBA00022723"/>
    </source>
</evidence>
<dbReference type="PANTHER" id="PTHR30632">
    <property type="entry name" value="MOLYBDATE-BINDING PERIPLASMIC PROTEIN"/>
    <property type="match status" value="1"/>
</dbReference>
<dbReference type="Gene3D" id="3.40.190.10">
    <property type="entry name" value="Periplasmic binding protein-like II"/>
    <property type="match status" value="2"/>
</dbReference>
<evidence type="ECO:0000256" key="3">
    <source>
        <dbReference type="ARBA" id="ARBA00022729"/>
    </source>
</evidence>
<evidence type="ECO:0000313" key="6">
    <source>
        <dbReference type="Proteomes" id="UP000830167"/>
    </source>
</evidence>
<proteinExistence type="inferred from homology"/>
<dbReference type="PIRSF" id="PIRSF004846">
    <property type="entry name" value="ModA"/>
    <property type="match status" value="1"/>
</dbReference>
<evidence type="ECO:0000313" key="5">
    <source>
        <dbReference type="EMBL" id="UOF90544.1"/>
    </source>
</evidence>
<name>A0ABY4CKM1_9BACL</name>
<dbReference type="SUPFAM" id="SSF53850">
    <property type="entry name" value="Periplasmic binding protein-like II"/>
    <property type="match status" value="1"/>
</dbReference>
<sequence length="282" mass="30711">MGKFRSLLAVAAVSLLGLQAVSGCGQTTTQKQQVSQDAKGNQGASGQAAQPQQELVVSAAASLKDSLDAISKQYEKEHPNTKIDFNFGASGDLEQQIEQGAPADLFFSAGIKEMNQLEKKQLISANQEKVLLSNQLVVITPAKNGAAIHSIADLERPDIQKVALGQPQTVPAGSYTKDALVHDQLWQHLQSKFVFGKDVRQVLSYVETGNVDAGFVYKTDAMTSKQVHIAFAVDPKSYKPIAYPVGIVKNSKQKEAAKSFYEFLQTPENKKIFETYGFTMEK</sequence>
<reference evidence="5" key="1">
    <citation type="submission" date="2021-12" db="EMBL/GenBank/DDBJ databases">
        <title>Alicyclobacillaceae gen. nov., sp. nov., isolated from chalcocite enrichment system.</title>
        <authorList>
            <person name="Jiang Z."/>
        </authorList>
    </citation>
    <scope>NUCLEOTIDE SEQUENCE</scope>
    <source>
        <strain evidence="5">MYW30-H2</strain>
    </source>
</reference>
<dbReference type="RefSeq" id="WP_347437242.1">
    <property type="nucleotide sequence ID" value="NZ_CP089291.1"/>
</dbReference>